<evidence type="ECO:0000313" key="2">
    <source>
        <dbReference type="EMBL" id="HJD33355.1"/>
    </source>
</evidence>
<evidence type="ECO:0000256" key="1">
    <source>
        <dbReference type="SAM" id="SignalP"/>
    </source>
</evidence>
<proteinExistence type="predicted"/>
<dbReference type="EMBL" id="DWUV01000048">
    <property type="protein sequence ID" value="HJD33355.1"/>
    <property type="molecule type" value="Genomic_DNA"/>
</dbReference>
<feature type="signal peptide" evidence="1">
    <location>
        <begin position="1"/>
        <end position="23"/>
    </location>
</feature>
<evidence type="ECO:0000313" key="3">
    <source>
        <dbReference type="Proteomes" id="UP000823897"/>
    </source>
</evidence>
<feature type="chain" id="PRO_5038932161" evidence="1">
    <location>
        <begin position="24"/>
        <end position="175"/>
    </location>
</feature>
<organism evidence="2 3">
    <name type="scientific">Candidatus Mediterraneibacter tabaqchaliae</name>
    <dbReference type="NCBI Taxonomy" id="2838689"/>
    <lineage>
        <taxon>Bacteria</taxon>
        <taxon>Bacillati</taxon>
        <taxon>Bacillota</taxon>
        <taxon>Clostridia</taxon>
        <taxon>Lachnospirales</taxon>
        <taxon>Lachnospiraceae</taxon>
        <taxon>Mediterraneibacter</taxon>
    </lineage>
</organism>
<dbReference type="Proteomes" id="UP000823897">
    <property type="component" value="Unassembled WGS sequence"/>
</dbReference>
<dbReference type="AlphaFoldDB" id="A0A9D2U0Q0"/>
<keyword evidence="1" id="KW-0732">Signal</keyword>
<name>A0A9D2U0Q0_9FIRM</name>
<accession>A0A9D2U0Q0</accession>
<comment type="caution">
    <text evidence="2">The sequence shown here is derived from an EMBL/GenBank/DDBJ whole genome shotgun (WGS) entry which is preliminary data.</text>
</comment>
<reference evidence="2" key="2">
    <citation type="submission" date="2021-04" db="EMBL/GenBank/DDBJ databases">
        <authorList>
            <person name="Gilroy R."/>
        </authorList>
    </citation>
    <scope>NUCLEOTIDE SEQUENCE</scope>
    <source>
        <strain evidence="2">ChiGjej3B3-11674</strain>
    </source>
</reference>
<protein>
    <submittedName>
        <fullName evidence="2">Uncharacterized protein</fullName>
    </submittedName>
</protein>
<gene>
    <name evidence="2" type="ORF">H9911_02285</name>
</gene>
<sequence length="175" mass="18392">MKRAVSLILTSAAVLALGTTAFAAEGSTVISQGNQEIDVEAKYESSVETPAVYSVDVSWGAMQFTYAASGTKDWNADSHTYTDNTEAGWTAEGNTVRVTNHSNAQVTASFTFEALDAYPGLSGIFDKPSLILPSAENKAVEAEELTAETVLGLEGALDGSVTEFTKIGTITVVIQ</sequence>
<reference evidence="2" key="1">
    <citation type="journal article" date="2021" name="PeerJ">
        <title>Extensive microbial diversity within the chicken gut microbiome revealed by metagenomics and culture.</title>
        <authorList>
            <person name="Gilroy R."/>
            <person name="Ravi A."/>
            <person name="Getino M."/>
            <person name="Pursley I."/>
            <person name="Horton D.L."/>
            <person name="Alikhan N.F."/>
            <person name="Baker D."/>
            <person name="Gharbi K."/>
            <person name="Hall N."/>
            <person name="Watson M."/>
            <person name="Adriaenssens E.M."/>
            <person name="Foster-Nyarko E."/>
            <person name="Jarju S."/>
            <person name="Secka A."/>
            <person name="Antonio M."/>
            <person name="Oren A."/>
            <person name="Chaudhuri R.R."/>
            <person name="La Ragione R."/>
            <person name="Hildebrand F."/>
            <person name="Pallen M.J."/>
        </authorList>
    </citation>
    <scope>NUCLEOTIDE SEQUENCE</scope>
    <source>
        <strain evidence="2">ChiGjej3B3-11674</strain>
    </source>
</reference>